<proteinExistence type="predicted"/>
<name>A0A0A9QFR7_ARUDO</name>
<evidence type="ECO:0000313" key="1">
    <source>
        <dbReference type="EMBL" id="JAD26577.1"/>
    </source>
</evidence>
<dbReference type="AlphaFoldDB" id="A0A0A9QFR7"/>
<accession>A0A0A9QFR7</accession>
<dbReference type="EMBL" id="GBRH01271318">
    <property type="protein sequence ID" value="JAD26577.1"/>
    <property type="molecule type" value="Transcribed_RNA"/>
</dbReference>
<protein>
    <submittedName>
        <fullName evidence="1">Uncharacterized protein</fullName>
    </submittedName>
</protein>
<reference evidence="1" key="1">
    <citation type="submission" date="2014-09" db="EMBL/GenBank/DDBJ databases">
        <authorList>
            <person name="Magalhaes I.L.F."/>
            <person name="Oliveira U."/>
            <person name="Santos F.R."/>
            <person name="Vidigal T.H.D.A."/>
            <person name="Brescovit A.D."/>
            <person name="Santos A.J."/>
        </authorList>
    </citation>
    <scope>NUCLEOTIDE SEQUENCE</scope>
    <source>
        <tissue evidence="1">Shoot tissue taken approximately 20 cm above the soil surface</tissue>
    </source>
</reference>
<reference evidence="1" key="2">
    <citation type="journal article" date="2015" name="Data Brief">
        <title>Shoot transcriptome of the giant reed, Arundo donax.</title>
        <authorList>
            <person name="Barrero R.A."/>
            <person name="Guerrero F.D."/>
            <person name="Moolhuijzen P."/>
            <person name="Goolsby J.A."/>
            <person name="Tidwell J."/>
            <person name="Bellgard S.E."/>
            <person name="Bellgard M.I."/>
        </authorList>
    </citation>
    <scope>NUCLEOTIDE SEQUENCE</scope>
    <source>
        <tissue evidence="1">Shoot tissue taken approximately 20 cm above the soil surface</tissue>
    </source>
</reference>
<sequence length="27" mass="3138">MVPTNFLLPFQHDQTNGNISFRFVISN</sequence>
<organism evidence="1">
    <name type="scientific">Arundo donax</name>
    <name type="common">Giant reed</name>
    <name type="synonym">Donax arundinaceus</name>
    <dbReference type="NCBI Taxonomy" id="35708"/>
    <lineage>
        <taxon>Eukaryota</taxon>
        <taxon>Viridiplantae</taxon>
        <taxon>Streptophyta</taxon>
        <taxon>Embryophyta</taxon>
        <taxon>Tracheophyta</taxon>
        <taxon>Spermatophyta</taxon>
        <taxon>Magnoliopsida</taxon>
        <taxon>Liliopsida</taxon>
        <taxon>Poales</taxon>
        <taxon>Poaceae</taxon>
        <taxon>PACMAD clade</taxon>
        <taxon>Arundinoideae</taxon>
        <taxon>Arundineae</taxon>
        <taxon>Arundo</taxon>
    </lineage>
</organism>